<organism evidence="1 2">
    <name type="scientific">Amazonocrinis nigriterrae CENA67</name>
    <dbReference type="NCBI Taxonomy" id="2794033"/>
    <lineage>
        <taxon>Bacteria</taxon>
        <taxon>Bacillati</taxon>
        <taxon>Cyanobacteriota</taxon>
        <taxon>Cyanophyceae</taxon>
        <taxon>Nostocales</taxon>
        <taxon>Nostocaceae</taxon>
        <taxon>Amazonocrinis</taxon>
        <taxon>Amazonocrinis nigriterrae</taxon>
    </lineage>
</organism>
<dbReference type="EMBL" id="JAECZC010000102">
    <property type="protein sequence ID" value="MBH8566777.1"/>
    <property type="molecule type" value="Genomic_DNA"/>
</dbReference>
<proteinExistence type="predicted"/>
<name>A0A8J7I0D0_9NOST</name>
<accession>A0A8J7I0D0</accession>
<gene>
    <name evidence="1" type="ORF">I8748_32285</name>
</gene>
<protein>
    <submittedName>
        <fullName evidence="1">Uncharacterized protein</fullName>
    </submittedName>
</protein>
<keyword evidence="2" id="KW-1185">Reference proteome</keyword>
<dbReference type="AlphaFoldDB" id="A0A8J7I0D0"/>
<evidence type="ECO:0000313" key="2">
    <source>
        <dbReference type="Proteomes" id="UP000632766"/>
    </source>
</evidence>
<sequence length="367" mass="43712">MLKHYYPLPWPDKNSCDSELQSLAEKFIRPDKALQELPLILIPEYLLSLSFDMKQQHPFIQKSTQKWLDDAKKDDERLRIERRWIPHTPVYIPNTNKGKQFFKIAKAIGDIPLNTPVIPKNQNQGYWLKTLHYYWQAIGVTFAHQLLGLIQDPLEEGILNNRLPQSIIQSLKLTRNIDMTLFQILVRGQRIIKTWARQNKISYPFNQPLEIFLEILKQDFLIRWQIDPCNQDWEWMTKKIQRDNILTRIYLLKEAIWKESSLDNAGYCKSKEEYLDYLKQANTWNNNWVFAMQAQIEKNAKYNNHLEPYLEAYITAVQEGKELFVDEFDWRSGNPYKKQVNGQQITNRPLTIQGDVDPLGYIQWYYS</sequence>
<dbReference type="RefSeq" id="WP_198128509.1">
    <property type="nucleotide sequence ID" value="NZ_JAECZC010000102.1"/>
</dbReference>
<evidence type="ECO:0000313" key="1">
    <source>
        <dbReference type="EMBL" id="MBH8566777.1"/>
    </source>
</evidence>
<reference evidence="1 2" key="1">
    <citation type="journal article" date="2021" name="Int. J. Syst. Evol. Microbiol.">
        <title>Amazonocrinis nigriterrae gen. nov., sp. nov., Atlanticothrix silvestris gen. nov., sp. nov. and Dendronalium phyllosphericum gen. nov., sp. nov., nostocacean cyanobacteria from Brazilian environments.</title>
        <authorList>
            <person name="Alvarenga D.O."/>
            <person name="Andreote A.P.D."/>
            <person name="Branco L.H.Z."/>
            <person name="Delbaje E."/>
            <person name="Cruz R.B."/>
            <person name="Varani A.M."/>
            <person name="Fiore M.F."/>
        </authorList>
    </citation>
    <scope>NUCLEOTIDE SEQUENCE [LARGE SCALE GENOMIC DNA]</scope>
    <source>
        <strain evidence="1 2">CENA67</strain>
    </source>
</reference>
<dbReference type="Proteomes" id="UP000632766">
    <property type="component" value="Unassembled WGS sequence"/>
</dbReference>
<comment type="caution">
    <text evidence="1">The sequence shown here is derived from an EMBL/GenBank/DDBJ whole genome shotgun (WGS) entry which is preliminary data.</text>
</comment>